<evidence type="ECO:0000313" key="4">
    <source>
        <dbReference type="Proteomes" id="UP001279410"/>
    </source>
</evidence>
<name>A0AAD3M6V3_LATJO</name>
<accession>A0AAD3M6V3</accession>
<evidence type="ECO:0000256" key="1">
    <source>
        <dbReference type="SAM" id="Coils"/>
    </source>
</evidence>
<sequence length="257" mass="29088">MHQGRKYVPTRSSVTDDSPLTVQALHINKSPGTLREAPEATWPPHGAKMRISKANKGAVVVRAVRRHPSPQPASLESLEAAWSQRGQPEVKPPESLPSPERRNGEGEAAEGGLEGHGGGPPRSRKKGFRPPDVRTIFSPEERDPRVKEESGEGHTFEPGGEDTWCDACCQYIFQHGLTCSAQDNPKIIDPLFTLFTDTEETEKTHLEREEIQDKTRRLREKERQEVMKMREEEQRTKKSFQMKNKLLEVKYIVLHAL</sequence>
<feature type="region of interest" description="Disordered" evidence="2">
    <location>
        <begin position="1"/>
        <end position="159"/>
    </location>
</feature>
<organism evidence="3 4">
    <name type="scientific">Lates japonicus</name>
    <name type="common">Japanese lates</name>
    <dbReference type="NCBI Taxonomy" id="270547"/>
    <lineage>
        <taxon>Eukaryota</taxon>
        <taxon>Metazoa</taxon>
        <taxon>Chordata</taxon>
        <taxon>Craniata</taxon>
        <taxon>Vertebrata</taxon>
        <taxon>Euteleostomi</taxon>
        <taxon>Actinopterygii</taxon>
        <taxon>Neopterygii</taxon>
        <taxon>Teleostei</taxon>
        <taxon>Neoteleostei</taxon>
        <taxon>Acanthomorphata</taxon>
        <taxon>Carangaria</taxon>
        <taxon>Carangaria incertae sedis</taxon>
        <taxon>Centropomidae</taxon>
        <taxon>Lates</taxon>
    </lineage>
</organism>
<dbReference type="EMBL" id="BRZM01000005">
    <property type="protein sequence ID" value="GLD48266.1"/>
    <property type="molecule type" value="Genomic_DNA"/>
</dbReference>
<dbReference type="Proteomes" id="UP001279410">
    <property type="component" value="Unassembled WGS sequence"/>
</dbReference>
<protein>
    <submittedName>
        <fullName evidence="3">Ras association domain-containing protein 3 isoform X1</fullName>
    </submittedName>
</protein>
<feature type="coiled-coil region" evidence="1">
    <location>
        <begin position="212"/>
        <end position="239"/>
    </location>
</feature>
<keyword evidence="1" id="KW-0175">Coiled coil</keyword>
<reference evidence="3" key="1">
    <citation type="submission" date="2022-08" db="EMBL/GenBank/DDBJ databases">
        <title>Genome sequencing of akame (Lates japonicus).</title>
        <authorList>
            <person name="Hashiguchi Y."/>
            <person name="Takahashi H."/>
        </authorList>
    </citation>
    <scope>NUCLEOTIDE SEQUENCE</scope>
    <source>
        <strain evidence="3">Kochi</strain>
    </source>
</reference>
<evidence type="ECO:0000313" key="3">
    <source>
        <dbReference type="EMBL" id="GLD48266.1"/>
    </source>
</evidence>
<feature type="compositionally biased region" description="Polar residues" evidence="2">
    <location>
        <begin position="10"/>
        <end position="21"/>
    </location>
</feature>
<keyword evidence="4" id="KW-1185">Reference proteome</keyword>
<evidence type="ECO:0000256" key="2">
    <source>
        <dbReference type="SAM" id="MobiDB-lite"/>
    </source>
</evidence>
<feature type="compositionally biased region" description="Basic and acidic residues" evidence="2">
    <location>
        <begin position="139"/>
        <end position="155"/>
    </location>
</feature>
<gene>
    <name evidence="3" type="ORF">AKAME5_000227100</name>
</gene>
<dbReference type="AlphaFoldDB" id="A0AAD3M6V3"/>
<comment type="caution">
    <text evidence="3">The sequence shown here is derived from an EMBL/GenBank/DDBJ whole genome shotgun (WGS) entry which is preliminary data.</text>
</comment>
<proteinExistence type="predicted"/>